<comment type="catalytic activity">
    <reaction evidence="23">
        <text>an N-acyl-aromatic L-alpha-amino acid + H2O = an aromatic L-alpha-amino acid + a carboxylate</text>
        <dbReference type="Rhea" id="RHEA:54184"/>
        <dbReference type="ChEBI" id="CHEBI:15377"/>
        <dbReference type="ChEBI" id="CHEBI:29067"/>
        <dbReference type="ChEBI" id="CHEBI:84824"/>
        <dbReference type="ChEBI" id="CHEBI:138093"/>
        <dbReference type="EC" id="3.5.1.114"/>
    </reaction>
    <physiologicalReaction direction="left-to-right" evidence="23">
        <dbReference type="Rhea" id="RHEA:54185"/>
    </physiologicalReaction>
    <physiologicalReaction direction="right-to-left" evidence="23">
        <dbReference type="Rhea" id="RHEA:54186"/>
    </physiologicalReaction>
</comment>
<keyword evidence="3" id="KW-0645">Protease</keyword>
<accession>F7BLP5</accession>
<reference evidence="29" key="1">
    <citation type="journal article" date="2002" name="Science">
        <title>The draft genome of Ciona intestinalis: insights into chordate and vertebrate origins.</title>
        <authorList>
            <person name="Dehal P."/>
            <person name="Satou Y."/>
            <person name="Campbell R.K."/>
            <person name="Chapman J."/>
            <person name="Degnan B."/>
            <person name="De Tomaso A."/>
            <person name="Davidson B."/>
            <person name="Di Gregorio A."/>
            <person name="Gelpke M."/>
            <person name="Goodstein D.M."/>
            <person name="Harafuji N."/>
            <person name="Hastings K.E."/>
            <person name="Ho I."/>
            <person name="Hotta K."/>
            <person name="Huang W."/>
            <person name="Kawashima T."/>
            <person name="Lemaire P."/>
            <person name="Martinez D."/>
            <person name="Meinertzhagen I.A."/>
            <person name="Necula S."/>
            <person name="Nonaka M."/>
            <person name="Putnam N."/>
            <person name="Rash S."/>
            <person name="Saiga H."/>
            <person name="Satake M."/>
            <person name="Terry A."/>
            <person name="Yamada L."/>
            <person name="Wang H.G."/>
            <person name="Awazu S."/>
            <person name="Azumi K."/>
            <person name="Boore J."/>
            <person name="Branno M."/>
            <person name="Chin-Bow S."/>
            <person name="DeSantis R."/>
            <person name="Doyle S."/>
            <person name="Francino P."/>
            <person name="Keys D.N."/>
            <person name="Haga S."/>
            <person name="Hayashi H."/>
            <person name="Hino K."/>
            <person name="Imai K.S."/>
            <person name="Inaba K."/>
            <person name="Kano S."/>
            <person name="Kobayashi K."/>
            <person name="Kobayashi M."/>
            <person name="Lee B.I."/>
            <person name="Makabe K.W."/>
            <person name="Manohar C."/>
            <person name="Matassi G."/>
            <person name="Medina M."/>
            <person name="Mochizuki Y."/>
            <person name="Mount S."/>
            <person name="Morishita T."/>
            <person name="Miura S."/>
            <person name="Nakayama A."/>
            <person name="Nishizaka S."/>
            <person name="Nomoto H."/>
            <person name="Ohta F."/>
            <person name="Oishi K."/>
            <person name="Rigoutsos I."/>
            <person name="Sano M."/>
            <person name="Sasaki A."/>
            <person name="Sasakura Y."/>
            <person name="Shoguchi E."/>
            <person name="Shin-i T."/>
            <person name="Spagnuolo A."/>
            <person name="Stainier D."/>
            <person name="Suzuki M.M."/>
            <person name="Tassy O."/>
            <person name="Takatori N."/>
            <person name="Tokuoka M."/>
            <person name="Yagi K."/>
            <person name="Yoshizaki F."/>
            <person name="Wada S."/>
            <person name="Zhang C."/>
            <person name="Hyatt P.D."/>
            <person name="Larimer F."/>
            <person name="Detter C."/>
            <person name="Doggett N."/>
            <person name="Glavina T."/>
            <person name="Hawkins T."/>
            <person name="Richardson P."/>
            <person name="Lucas S."/>
            <person name="Kohara Y."/>
            <person name="Levine M."/>
            <person name="Satoh N."/>
            <person name="Rokhsar D.S."/>
        </authorList>
    </citation>
    <scope>NUCLEOTIDE SEQUENCE [LARGE SCALE GENOMIC DNA]</scope>
</reference>
<organism evidence="28 29">
    <name type="scientific">Ciona intestinalis</name>
    <name type="common">Transparent sea squirt</name>
    <name type="synonym">Ascidia intestinalis</name>
    <dbReference type="NCBI Taxonomy" id="7719"/>
    <lineage>
        <taxon>Eukaryota</taxon>
        <taxon>Metazoa</taxon>
        <taxon>Chordata</taxon>
        <taxon>Tunicata</taxon>
        <taxon>Ascidiacea</taxon>
        <taxon>Phlebobranchia</taxon>
        <taxon>Cionidae</taxon>
        <taxon>Ciona</taxon>
    </lineage>
</organism>
<comment type="catalytic activity">
    <reaction evidence="14">
        <text>N-hexadecanoyl-L-phenylalanine + H2O = hexadecanoate + L-phenylalanine</text>
        <dbReference type="Rhea" id="RHEA:64124"/>
        <dbReference type="ChEBI" id="CHEBI:7896"/>
        <dbReference type="ChEBI" id="CHEBI:15377"/>
        <dbReference type="ChEBI" id="CHEBI:58095"/>
        <dbReference type="ChEBI" id="CHEBI:149699"/>
    </reaction>
    <physiologicalReaction direction="left-to-right" evidence="14">
        <dbReference type="Rhea" id="RHEA:64125"/>
    </physiologicalReaction>
</comment>
<dbReference type="GO" id="GO:0004046">
    <property type="term" value="F:aminoacylase activity"/>
    <property type="evidence" value="ECO:0007669"/>
    <property type="project" value="UniProtKB-EC"/>
</dbReference>
<keyword evidence="27" id="KW-0812">Transmembrane</keyword>
<comment type="catalytic activity">
    <reaction evidence="24">
        <text>L-phenylalanine + (9Z)-octadecenoate = N-(9Z-octadecenoyl)-L-phenylalanine + H2O</text>
        <dbReference type="Rhea" id="RHEA:51300"/>
        <dbReference type="ChEBI" id="CHEBI:15377"/>
        <dbReference type="ChEBI" id="CHEBI:30823"/>
        <dbReference type="ChEBI" id="CHEBI:58095"/>
        <dbReference type="ChEBI" id="CHEBI:134020"/>
    </reaction>
    <physiologicalReaction direction="left-to-right" evidence="24">
        <dbReference type="Rhea" id="RHEA:51301"/>
    </physiologicalReaction>
    <physiologicalReaction direction="right-to-left" evidence="24">
        <dbReference type="Rhea" id="RHEA:51302"/>
    </physiologicalReaction>
</comment>
<dbReference type="InParanoid" id="F7BLP5"/>
<evidence type="ECO:0000256" key="21">
    <source>
        <dbReference type="ARBA" id="ARBA00048822"/>
    </source>
</evidence>
<evidence type="ECO:0008006" key="30">
    <source>
        <dbReference type="Google" id="ProtNLM"/>
    </source>
</evidence>
<dbReference type="EMBL" id="EAAA01002641">
    <property type="status" value="NOT_ANNOTATED_CDS"/>
    <property type="molecule type" value="Genomic_DNA"/>
</dbReference>
<comment type="catalytic activity">
    <reaction evidence="16">
        <text>N-(9Z-octadecenoyl)-L-asparagine + H2O = L-asparagine + (9Z)-octadecenoate</text>
        <dbReference type="Rhea" id="RHEA:64136"/>
        <dbReference type="ChEBI" id="CHEBI:15377"/>
        <dbReference type="ChEBI" id="CHEBI:30823"/>
        <dbReference type="ChEBI" id="CHEBI:58048"/>
        <dbReference type="ChEBI" id="CHEBI:149730"/>
    </reaction>
    <physiologicalReaction direction="left-to-right" evidence="16">
        <dbReference type="Rhea" id="RHEA:64137"/>
    </physiologicalReaction>
</comment>
<evidence type="ECO:0000256" key="6">
    <source>
        <dbReference type="ARBA" id="ARBA00022833"/>
    </source>
</evidence>
<comment type="pathway">
    <text evidence="1">Lipid metabolism; fatty acid metabolism.</text>
</comment>
<dbReference type="STRING" id="7719.ENSCINP00000024464"/>
<comment type="pathway">
    <text evidence="7">Amino-acid metabolism.</text>
</comment>
<evidence type="ECO:0000256" key="9">
    <source>
        <dbReference type="ARBA" id="ARBA00047450"/>
    </source>
</evidence>
<comment type="catalytic activity">
    <reaction evidence="21">
        <text>N-(9Z-octadecenoyl)-L-tryptophan + H2O = L-tryptophan + (9Z)-octadecenoate</text>
        <dbReference type="Rhea" id="RHEA:64176"/>
        <dbReference type="ChEBI" id="CHEBI:15377"/>
        <dbReference type="ChEBI" id="CHEBI:30823"/>
        <dbReference type="ChEBI" id="CHEBI:57912"/>
        <dbReference type="ChEBI" id="CHEBI:149733"/>
    </reaction>
    <physiologicalReaction direction="left-to-right" evidence="21">
        <dbReference type="Rhea" id="RHEA:64177"/>
    </physiologicalReaction>
</comment>
<evidence type="ECO:0000313" key="29">
    <source>
        <dbReference type="Proteomes" id="UP000008144"/>
    </source>
</evidence>
<evidence type="ECO:0000256" key="18">
    <source>
        <dbReference type="ARBA" id="ARBA00048579"/>
    </source>
</evidence>
<evidence type="ECO:0000256" key="5">
    <source>
        <dbReference type="ARBA" id="ARBA00022801"/>
    </source>
</evidence>
<comment type="catalytic activity">
    <reaction evidence="26">
        <text>N-(9Z-octadecenoyl)-L-lysine + H2O = L-lysine + (9Z)-octadecenoate</text>
        <dbReference type="Rhea" id="RHEA:64192"/>
        <dbReference type="ChEBI" id="CHEBI:15377"/>
        <dbReference type="ChEBI" id="CHEBI:30823"/>
        <dbReference type="ChEBI" id="CHEBI:32551"/>
        <dbReference type="ChEBI" id="CHEBI:149731"/>
    </reaction>
    <physiologicalReaction direction="left-to-right" evidence="26">
        <dbReference type="Rhea" id="RHEA:64193"/>
    </physiologicalReaction>
</comment>
<dbReference type="Gene3D" id="3.40.630.10">
    <property type="entry name" value="Zn peptidases"/>
    <property type="match status" value="1"/>
</dbReference>
<feature type="transmembrane region" description="Helical" evidence="27">
    <location>
        <begin position="7"/>
        <end position="31"/>
    </location>
</feature>
<comment type="catalytic activity">
    <reaction evidence="19">
        <text>N-(9Z-octadecenoyl)-L-serine + H2O = L-serine + (9Z)-octadecenoate</text>
        <dbReference type="Rhea" id="RHEA:51352"/>
        <dbReference type="ChEBI" id="CHEBI:15377"/>
        <dbReference type="ChEBI" id="CHEBI:30823"/>
        <dbReference type="ChEBI" id="CHEBI:33384"/>
        <dbReference type="ChEBI" id="CHEBI:134031"/>
    </reaction>
    <physiologicalReaction direction="left-to-right" evidence="19">
        <dbReference type="Rhea" id="RHEA:51353"/>
    </physiologicalReaction>
</comment>
<keyword evidence="4" id="KW-0479">Metal-binding</keyword>
<evidence type="ECO:0000256" key="14">
    <source>
        <dbReference type="ARBA" id="ARBA00047879"/>
    </source>
</evidence>
<comment type="catalytic activity">
    <reaction evidence="18">
        <text>an N-acyl-L-amino acid + H2O = an L-alpha-amino acid + a carboxylate</text>
        <dbReference type="Rhea" id="RHEA:15565"/>
        <dbReference type="ChEBI" id="CHEBI:15377"/>
        <dbReference type="ChEBI" id="CHEBI:29067"/>
        <dbReference type="ChEBI" id="CHEBI:59869"/>
        <dbReference type="ChEBI" id="CHEBI:59874"/>
        <dbReference type="EC" id="3.5.1.14"/>
    </reaction>
    <physiologicalReaction direction="left-to-right" evidence="18">
        <dbReference type="Rhea" id="RHEA:15566"/>
    </physiologicalReaction>
    <physiologicalReaction direction="right-to-left" evidence="18">
        <dbReference type="Rhea" id="RHEA:15567"/>
    </physiologicalReaction>
</comment>
<proteinExistence type="inferred from homology"/>
<protein>
    <recommendedName>
        <fullName evidence="30">Peptidase M20 dimerisation domain-containing protein</fullName>
    </recommendedName>
</protein>
<comment type="catalytic activity">
    <reaction evidence="20">
        <text>N-(9Z-octadecenoyl)-L-glutamine + H2O = L-glutamine + (9Z)-octadecenoate</text>
        <dbReference type="Rhea" id="RHEA:51356"/>
        <dbReference type="ChEBI" id="CHEBI:15377"/>
        <dbReference type="ChEBI" id="CHEBI:30823"/>
        <dbReference type="ChEBI" id="CHEBI:58359"/>
        <dbReference type="ChEBI" id="CHEBI:134033"/>
    </reaction>
    <physiologicalReaction direction="left-to-right" evidence="20">
        <dbReference type="Rhea" id="RHEA:51357"/>
    </physiologicalReaction>
</comment>
<comment type="similarity">
    <text evidence="2">Belongs to the peptidase M20A family.</text>
</comment>
<evidence type="ECO:0000256" key="22">
    <source>
        <dbReference type="ARBA" id="ARBA00048827"/>
    </source>
</evidence>
<evidence type="ECO:0000256" key="7">
    <source>
        <dbReference type="ARBA" id="ARBA00034698"/>
    </source>
</evidence>
<comment type="catalytic activity">
    <reaction evidence="9">
        <text>(9Z)-octadecenoate + glycine = N-(9Z-octadecenoyl)glycine + H2O</text>
        <dbReference type="Rhea" id="RHEA:51316"/>
        <dbReference type="ChEBI" id="CHEBI:15377"/>
        <dbReference type="ChEBI" id="CHEBI:30823"/>
        <dbReference type="ChEBI" id="CHEBI:57305"/>
        <dbReference type="ChEBI" id="CHEBI:133992"/>
    </reaction>
    <physiologicalReaction direction="right-to-left" evidence="9">
        <dbReference type="Rhea" id="RHEA:51318"/>
    </physiologicalReaction>
</comment>
<keyword evidence="29" id="KW-1185">Reference proteome</keyword>
<comment type="catalytic activity">
    <reaction evidence="22">
        <text>N-(9Z-octadecenoyl)-L-leucine + H2O = L-leucine + (9Z)-octadecenoate</text>
        <dbReference type="Rhea" id="RHEA:51360"/>
        <dbReference type="ChEBI" id="CHEBI:15377"/>
        <dbReference type="ChEBI" id="CHEBI:30823"/>
        <dbReference type="ChEBI" id="CHEBI:57427"/>
        <dbReference type="ChEBI" id="CHEBI:134035"/>
    </reaction>
    <physiologicalReaction direction="left-to-right" evidence="22">
        <dbReference type="Rhea" id="RHEA:51361"/>
    </physiologicalReaction>
    <physiologicalReaction direction="right-to-left" evidence="22">
        <dbReference type="Rhea" id="RHEA:51362"/>
    </physiologicalReaction>
</comment>
<evidence type="ECO:0000256" key="20">
    <source>
        <dbReference type="ARBA" id="ARBA00048729"/>
    </source>
</evidence>
<evidence type="ECO:0000256" key="23">
    <source>
        <dbReference type="ARBA" id="ARBA00048840"/>
    </source>
</evidence>
<keyword evidence="27" id="KW-1133">Transmembrane helix</keyword>
<keyword evidence="6" id="KW-0862">Zinc</keyword>
<comment type="catalytic activity">
    <reaction evidence="25">
        <text>N-(5Z,8Z,11Z,14Z-eicosatetraenoyl)-L-serine + H2O = (5Z,8Z,11Z,14Z)-eicosatetraenoate + L-serine</text>
        <dbReference type="Rhea" id="RHEA:64116"/>
        <dbReference type="ChEBI" id="CHEBI:15377"/>
        <dbReference type="ChEBI" id="CHEBI:32395"/>
        <dbReference type="ChEBI" id="CHEBI:33384"/>
        <dbReference type="ChEBI" id="CHEBI:149697"/>
    </reaction>
    <physiologicalReaction direction="left-to-right" evidence="25">
        <dbReference type="Rhea" id="RHEA:64117"/>
    </physiologicalReaction>
    <physiologicalReaction direction="right-to-left" evidence="25">
        <dbReference type="Rhea" id="RHEA:64118"/>
    </physiologicalReaction>
</comment>
<sequence length="195" mass="22018">MQTLAKLIAYLFLALISVLVLCCMRTTVLIYTRPPPPPPCARNETEGYIDSAGSWGRLKRAVQFETVSHSPHHYNKQQLEAFGRYLTQAFPAIFHSRYVRHDIINGYSMLLAVRGKNASLQPYLLMAHMDVVPVVQSEWVWEGFGANESPDGNRMYGRGLIDNKGQLMAILEALSYMLNKGDQPVRSFFVSLGHD</sequence>
<evidence type="ECO:0000256" key="19">
    <source>
        <dbReference type="ARBA" id="ARBA00048597"/>
    </source>
</evidence>
<dbReference type="GO" id="GO:0008233">
    <property type="term" value="F:peptidase activity"/>
    <property type="evidence" value="ECO:0007669"/>
    <property type="project" value="UniProtKB-KW"/>
</dbReference>
<dbReference type="GeneTree" id="ENSGT00940000156659"/>
<evidence type="ECO:0000256" key="1">
    <source>
        <dbReference type="ARBA" id="ARBA00004872"/>
    </source>
</evidence>
<dbReference type="Proteomes" id="UP000008144">
    <property type="component" value="Chromosome 8"/>
</dbReference>
<dbReference type="GO" id="GO:0006508">
    <property type="term" value="P:proteolysis"/>
    <property type="evidence" value="ECO:0007669"/>
    <property type="project" value="UniProtKB-KW"/>
</dbReference>
<keyword evidence="27" id="KW-0472">Membrane</keyword>
<comment type="catalytic activity">
    <reaction evidence="15">
        <text>N-(9Z-octadecenoyl)-L-methionine + H2O = (9Z)-octadecenoate + L-methionine</text>
        <dbReference type="Rhea" id="RHEA:64144"/>
        <dbReference type="ChEBI" id="CHEBI:15377"/>
        <dbReference type="ChEBI" id="CHEBI:30823"/>
        <dbReference type="ChEBI" id="CHEBI:57844"/>
        <dbReference type="ChEBI" id="CHEBI:149732"/>
    </reaction>
    <physiologicalReaction direction="left-to-right" evidence="15">
        <dbReference type="Rhea" id="RHEA:64145"/>
    </physiologicalReaction>
</comment>
<comment type="catalytic activity">
    <reaction evidence="11">
        <text>N-octadecanoyl-L-phenylalanine + H2O = octadecanoate + L-phenylalanine</text>
        <dbReference type="Rhea" id="RHEA:64128"/>
        <dbReference type="ChEBI" id="CHEBI:15377"/>
        <dbReference type="ChEBI" id="CHEBI:25629"/>
        <dbReference type="ChEBI" id="CHEBI:58095"/>
        <dbReference type="ChEBI" id="CHEBI:149700"/>
    </reaction>
    <physiologicalReaction direction="left-to-right" evidence="11">
        <dbReference type="Rhea" id="RHEA:64129"/>
    </physiologicalReaction>
</comment>
<name>F7BLP5_CIOIN</name>
<evidence type="ECO:0000313" key="28">
    <source>
        <dbReference type="Ensembl" id="ENSCINP00000024464.2"/>
    </source>
</evidence>
<evidence type="ECO:0000256" key="16">
    <source>
        <dbReference type="ARBA" id="ARBA00048380"/>
    </source>
</evidence>
<dbReference type="GO" id="GO:0046872">
    <property type="term" value="F:metal ion binding"/>
    <property type="evidence" value="ECO:0007669"/>
    <property type="project" value="UniProtKB-KW"/>
</dbReference>
<evidence type="ECO:0000256" key="24">
    <source>
        <dbReference type="ARBA" id="ARBA00048879"/>
    </source>
</evidence>
<dbReference type="InterPro" id="IPR002933">
    <property type="entry name" value="Peptidase_M20"/>
</dbReference>
<evidence type="ECO:0000256" key="3">
    <source>
        <dbReference type="ARBA" id="ARBA00022670"/>
    </source>
</evidence>
<evidence type="ECO:0000256" key="27">
    <source>
        <dbReference type="SAM" id="Phobius"/>
    </source>
</evidence>
<comment type="catalytic activity">
    <reaction evidence="10">
        <text>N-(4Z,7Z,10Z,13Z,16Z,19Z-docosahexaenoyl)-L-phenylalanine + H2O = (4Z,7Z,10Z,13Z,16Z,19Z)-docosahexaenoate + L-phenylalanine</text>
        <dbReference type="Rhea" id="RHEA:64132"/>
        <dbReference type="ChEBI" id="CHEBI:15377"/>
        <dbReference type="ChEBI" id="CHEBI:58095"/>
        <dbReference type="ChEBI" id="CHEBI:77016"/>
        <dbReference type="ChEBI" id="CHEBI:149701"/>
    </reaction>
    <physiologicalReaction direction="left-to-right" evidence="10">
        <dbReference type="Rhea" id="RHEA:64133"/>
    </physiologicalReaction>
</comment>
<dbReference type="InterPro" id="IPR047177">
    <property type="entry name" value="Pept_M20A"/>
</dbReference>
<comment type="catalytic activity">
    <reaction evidence="12">
        <text>N-(9Z-octadecenoyl)-L-tyrosine + H2O = L-tyrosine + (9Z)-octadecenoate</text>
        <dbReference type="Rhea" id="RHEA:64184"/>
        <dbReference type="ChEBI" id="CHEBI:15377"/>
        <dbReference type="ChEBI" id="CHEBI:30823"/>
        <dbReference type="ChEBI" id="CHEBI:58315"/>
        <dbReference type="ChEBI" id="CHEBI:149734"/>
    </reaction>
    <physiologicalReaction direction="left-to-right" evidence="12">
        <dbReference type="Rhea" id="RHEA:64185"/>
    </physiologicalReaction>
</comment>
<evidence type="ECO:0000256" key="26">
    <source>
        <dbReference type="ARBA" id="ARBA00049457"/>
    </source>
</evidence>
<evidence type="ECO:0000256" key="17">
    <source>
        <dbReference type="ARBA" id="ARBA00048402"/>
    </source>
</evidence>
<evidence type="ECO:0000256" key="15">
    <source>
        <dbReference type="ARBA" id="ARBA00048145"/>
    </source>
</evidence>
<dbReference type="Pfam" id="PF01546">
    <property type="entry name" value="Peptidase_M20"/>
    <property type="match status" value="1"/>
</dbReference>
<evidence type="ECO:0000256" key="10">
    <source>
        <dbReference type="ARBA" id="ARBA00047567"/>
    </source>
</evidence>
<reference evidence="28" key="3">
    <citation type="submission" date="2025-08" db="UniProtKB">
        <authorList>
            <consortium name="Ensembl"/>
        </authorList>
    </citation>
    <scope>IDENTIFICATION</scope>
</reference>
<evidence type="ECO:0000256" key="13">
    <source>
        <dbReference type="ARBA" id="ARBA00047874"/>
    </source>
</evidence>
<reference evidence="28" key="2">
    <citation type="journal article" date="2008" name="Genome Biol.">
        <title>Improved genome assembly and evidence-based global gene model set for the chordate Ciona intestinalis: new insight into intron and operon populations.</title>
        <authorList>
            <person name="Satou Y."/>
            <person name="Mineta K."/>
            <person name="Ogasawara M."/>
            <person name="Sasakura Y."/>
            <person name="Shoguchi E."/>
            <person name="Ueno K."/>
            <person name="Yamada L."/>
            <person name="Matsumoto J."/>
            <person name="Wasserscheid J."/>
            <person name="Dewar K."/>
            <person name="Wiley G.B."/>
            <person name="Macmil S.L."/>
            <person name="Roe B.A."/>
            <person name="Zeller R.W."/>
            <person name="Hastings K.E."/>
            <person name="Lemaire P."/>
            <person name="Lindquist E."/>
            <person name="Endo T."/>
            <person name="Hotta K."/>
            <person name="Inaba K."/>
        </authorList>
    </citation>
    <scope>NUCLEOTIDE SEQUENCE [LARGE SCALE GENOMIC DNA]</scope>
    <source>
        <strain evidence="28">wild type</strain>
    </source>
</reference>
<evidence type="ECO:0000256" key="25">
    <source>
        <dbReference type="ARBA" id="ARBA00049100"/>
    </source>
</evidence>
<dbReference type="PANTHER" id="PTHR45962">
    <property type="entry name" value="N-FATTY-ACYL-AMINO ACID SYNTHASE/HYDROLASE PM20D1"/>
    <property type="match status" value="1"/>
</dbReference>
<dbReference type="Ensembl" id="ENSCINT00000024710.2">
    <property type="protein sequence ID" value="ENSCINP00000024464.2"/>
    <property type="gene ID" value="ENSCING00000013283.2"/>
</dbReference>
<comment type="catalytic activity">
    <reaction evidence="13">
        <text>(5Z,8Z,11Z,14Z)-eicosatetraenoate + L-phenylalanine = N-(5Z,8Z,11Z,14Z-eicosatetraenoyl)-L-phenylalanine + H2O</text>
        <dbReference type="Rhea" id="RHEA:51312"/>
        <dbReference type="ChEBI" id="CHEBI:15377"/>
        <dbReference type="ChEBI" id="CHEBI:32395"/>
        <dbReference type="ChEBI" id="CHEBI:58095"/>
        <dbReference type="ChEBI" id="CHEBI:134022"/>
    </reaction>
    <physiologicalReaction direction="left-to-right" evidence="13">
        <dbReference type="Rhea" id="RHEA:51313"/>
    </physiologicalReaction>
    <physiologicalReaction direction="right-to-left" evidence="13">
        <dbReference type="Rhea" id="RHEA:51314"/>
    </physiologicalReaction>
</comment>
<dbReference type="SUPFAM" id="SSF53187">
    <property type="entry name" value="Zn-dependent exopeptidases"/>
    <property type="match status" value="1"/>
</dbReference>
<comment type="function">
    <text evidence="8">Secreted enzyme that regulates the endogenous N-fatty acyl amino acid (NAAs) tissue and circulating levels by functioning as a bidirectional NAA synthase/hydrolase. It condenses free fatty acids and free amino acids to generate NAAs and bidirectionally catalyzes the reverse hydrolysis reaction. Some of these NAAs stimulate oxidative metabolism via mitochondrial uncoupling, increasing energy expenditure in a UPC1-independent manner. Thereby, this secreted protein may indirectly regulate whole body energy expenditure. PM20D1 circulates in tight association with both low- and high-density (LDL and HDL,respectively) lipoprotein particles.</text>
</comment>
<dbReference type="HOGENOM" id="CLU_1399158_0_0_1"/>
<dbReference type="AlphaFoldDB" id="F7BLP5"/>
<evidence type="ECO:0000256" key="4">
    <source>
        <dbReference type="ARBA" id="ARBA00022723"/>
    </source>
</evidence>
<reference evidence="28" key="4">
    <citation type="submission" date="2025-09" db="UniProtKB">
        <authorList>
            <consortium name="Ensembl"/>
        </authorList>
    </citation>
    <scope>IDENTIFICATION</scope>
</reference>
<keyword evidence="5" id="KW-0378">Hydrolase</keyword>
<comment type="catalytic activity">
    <reaction evidence="17">
        <text>N-(5Z,8Z,11Z,14Z)-eicosatetraenoyl-glycine + H2O = (5Z,8Z,11Z,14Z)-eicosatetraenoate + glycine</text>
        <dbReference type="Rhea" id="RHEA:64108"/>
        <dbReference type="ChEBI" id="CHEBI:15377"/>
        <dbReference type="ChEBI" id="CHEBI:32395"/>
        <dbReference type="ChEBI" id="CHEBI:57305"/>
        <dbReference type="ChEBI" id="CHEBI:59002"/>
    </reaction>
    <physiologicalReaction direction="left-to-right" evidence="17">
        <dbReference type="Rhea" id="RHEA:64109"/>
    </physiologicalReaction>
    <physiologicalReaction direction="right-to-left" evidence="17">
        <dbReference type="Rhea" id="RHEA:64110"/>
    </physiologicalReaction>
</comment>
<evidence type="ECO:0000256" key="12">
    <source>
        <dbReference type="ARBA" id="ARBA00047866"/>
    </source>
</evidence>
<evidence type="ECO:0000256" key="8">
    <source>
        <dbReference type="ARBA" id="ARBA00046147"/>
    </source>
</evidence>
<dbReference type="OMA" id="PCARNET"/>
<evidence type="ECO:0000256" key="2">
    <source>
        <dbReference type="ARBA" id="ARBA00006247"/>
    </source>
</evidence>
<evidence type="ECO:0000256" key="11">
    <source>
        <dbReference type="ARBA" id="ARBA00047723"/>
    </source>
</evidence>
<dbReference type="PANTHER" id="PTHR45962:SF1">
    <property type="entry name" value="N-FATTY-ACYL-AMINO ACID SYNTHASE_HYDROLASE PM20D1"/>
    <property type="match status" value="1"/>
</dbReference>